<comment type="similarity">
    <text evidence="3">Belongs to the cystatin family. Phytocystatin subfamily.</text>
</comment>
<organism evidence="5 6">
    <name type="scientific">Saponaria officinalis</name>
    <name type="common">Common soapwort</name>
    <name type="synonym">Lychnis saponaria</name>
    <dbReference type="NCBI Taxonomy" id="3572"/>
    <lineage>
        <taxon>Eukaryota</taxon>
        <taxon>Viridiplantae</taxon>
        <taxon>Streptophyta</taxon>
        <taxon>Embryophyta</taxon>
        <taxon>Tracheophyta</taxon>
        <taxon>Spermatophyta</taxon>
        <taxon>Magnoliopsida</taxon>
        <taxon>eudicotyledons</taxon>
        <taxon>Gunneridae</taxon>
        <taxon>Pentapetalae</taxon>
        <taxon>Caryophyllales</taxon>
        <taxon>Caryophyllaceae</taxon>
        <taxon>Caryophylleae</taxon>
        <taxon>Saponaria</taxon>
    </lineage>
</organism>
<evidence type="ECO:0000256" key="1">
    <source>
        <dbReference type="ARBA" id="ARBA00022690"/>
    </source>
</evidence>
<dbReference type="Gene3D" id="3.10.450.10">
    <property type="match status" value="1"/>
</dbReference>
<evidence type="ECO:0000256" key="3">
    <source>
        <dbReference type="RuleBase" id="RU362130"/>
    </source>
</evidence>
<dbReference type="EMBL" id="JBDFQZ010000004">
    <property type="protein sequence ID" value="KAK9735889.1"/>
    <property type="molecule type" value="Genomic_DNA"/>
</dbReference>
<dbReference type="PROSITE" id="PS00287">
    <property type="entry name" value="CYSTATIN"/>
    <property type="match status" value="1"/>
</dbReference>
<feature type="domain" description="Cystatin" evidence="4">
    <location>
        <begin position="2"/>
        <end position="95"/>
    </location>
</feature>
<protein>
    <recommendedName>
        <fullName evidence="3">Cysteine proteinase inhibitor</fullName>
    </recommendedName>
</protein>
<evidence type="ECO:0000256" key="2">
    <source>
        <dbReference type="ARBA" id="ARBA00022704"/>
    </source>
</evidence>
<dbReference type="InterPro" id="IPR018073">
    <property type="entry name" value="Prot_inh_cystat_CS"/>
</dbReference>
<dbReference type="InterPro" id="IPR046350">
    <property type="entry name" value="Cystatin_sf"/>
</dbReference>
<proteinExistence type="inferred from homology"/>
<dbReference type="AlphaFoldDB" id="A0AAW1LHG6"/>
<dbReference type="SMART" id="SM00043">
    <property type="entry name" value="CY"/>
    <property type="match status" value="1"/>
</dbReference>
<evidence type="ECO:0000259" key="4">
    <source>
        <dbReference type="SMART" id="SM00043"/>
    </source>
</evidence>
<keyword evidence="6" id="KW-1185">Reference proteome</keyword>
<dbReference type="PANTHER" id="PTHR11413:SF116">
    <property type="entry name" value="MULTICYSTATIN"/>
    <property type="match status" value="1"/>
</dbReference>
<name>A0AAW1LHG6_SAPOF</name>
<dbReference type="InterPro" id="IPR000010">
    <property type="entry name" value="Cystatin_dom"/>
</dbReference>
<dbReference type="GO" id="GO:0004869">
    <property type="term" value="F:cysteine-type endopeptidase inhibitor activity"/>
    <property type="evidence" value="ECO:0007669"/>
    <property type="project" value="UniProtKB-KW"/>
</dbReference>
<comment type="caution">
    <text evidence="5">The sequence shown here is derived from an EMBL/GenBank/DDBJ whole genome shotgun (WGS) entry which is preliminary data.</text>
</comment>
<dbReference type="PANTHER" id="PTHR11413">
    <property type="entry name" value="CYSTATIN FAMILY MEMBER"/>
    <property type="match status" value="1"/>
</dbReference>
<gene>
    <name evidence="5" type="ORF">RND81_04G235400</name>
</gene>
<dbReference type="Proteomes" id="UP001443914">
    <property type="component" value="Unassembled WGS sequence"/>
</dbReference>
<dbReference type="CDD" id="cd00042">
    <property type="entry name" value="CY"/>
    <property type="match status" value="1"/>
</dbReference>
<reference evidence="5" key="1">
    <citation type="submission" date="2024-03" db="EMBL/GenBank/DDBJ databases">
        <title>WGS assembly of Saponaria officinalis var. Norfolk2.</title>
        <authorList>
            <person name="Jenkins J."/>
            <person name="Shu S."/>
            <person name="Grimwood J."/>
            <person name="Barry K."/>
            <person name="Goodstein D."/>
            <person name="Schmutz J."/>
            <person name="Leebens-Mack J."/>
            <person name="Osbourn A."/>
        </authorList>
    </citation>
    <scope>NUCLEOTIDE SEQUENCE [LARGE SCALE GENOMIC DNA]</scope>
    <source>
        <strain evidence="5">JIC</strain>
    </source>
</reference>
<dbReference type="Pfam" id="PF16845">
    <property type="entry name" value="SQAPI"/>
    <property type="match status" value="1"/>
</dbReference>
<evidence type="ECO:0000313" key="5">
    <source>
        <dbReference type="EMBL" id="KAK9735889.1"/>
    </source>
</evidence>
<dbReference type="SUPFAM" id="SSF54403">
    <property type="entry name" value="Cystatin/monellin"/>
    <property type="match status" value="1"/>
</dbReference>
<sequence length="104" mass="11889">MHMTGSITEITGSTNSLEIDNLAKFAIDEHNKKENAMLELKKVVKVKEQVVAGTMYYITMETTTSGNDNDIKYYEAKIWVKPWMSFKQLEEFKFLGNSIEDASV</sequence>
<keyword evidence="2 3" id="KW-0789">Thiol protease inhibitor</keyword>
<evidence type="ECO:0000313" key="6">
    <source>
        <dbReference type="Proteomes" id="UP001443914"/>
    </source>
</evidence>
<dbReference type="InterPro" id="IPR027214">
    <property type="entry name" value="Cystatin"/>
</dbReference>
<keyword evidence="1 3" id="KW-0646">Protease inhibitor</keyword>
<accession>A0AAW1LHG6</accession>